<feature type="region of interest" description="Disordered" evidence="4">
    <location>
        <begin position="118"/>
        <end position="139"/>
    </location>
</feature>
<dbReference type="InterPro" id="IPR000330">
    <property type="entry name" value="SNF2_N"/>
</dbReference>
<accession>A0AAD5U7G2</accession>
<keyword evidence="1" id="KW-0547">Nucleotide-binding</keyword>
<keyword evidence="8" id="KW-1185">Reference proteome</keyword>
<name>A0AAD5U7G2_9FUNG</name>
<dbReference type="Proteomes" id="UP001211065">
    <property type="component" value="Unassembled WGS sequence"/>
</dbReference>
<feature type="domain" description="Helicase ATP-binding" evidence="5">
    <location>
        <begin position="244"/>
        <end position="333"/>
    </location>
</feature>
<keyword evidence="3" id="KW-0067">ATP-binding</keyword>
<dbReference type="PROSITE" id="PS51192">
    <property type="entry name" value="HELICASE_ATP_BIND_1"/>
    <property type="match status" value="1"/>
</dbReference>
<dbReference type="InterPro" id="IPR001650">
    <property type="entry name" value="Helicase_C-like"/>
</dbReference>
<evidence type="ECO:0000256" key="2">
    <source>
        <dbReference type="ARBA" id="ARBA00022801"/>
    </source>
</evidence>
<dbReference type="Gene3D" id="3.40.50.10810">
    <property type="entry name" value="Tandem AAA-ATPase domain"/>
    <property type="match status" value="2"/>
</dbReference>
<dbReference type="SUPFAM" id="SSF52540">
    <property type="entry name" value="P-loop containing nucleoside triphosphate hydrolases"/>
    <property type="match status" value="2"/>
</dbReference>
<proteinExistence type="predicted"/>
<evidence type="ECO:0000256" key="4">
    <source>
        <dbReference type="SAM" id="MobiDB-lite"/>
    </source>
</evidence>
<organism evidence="7 8">
    <name type="scientific">Clydaea vesicula</name>
    <dbReference type="NCBI Taxonomy" id="447962"/>
    <lineage>
        <taxon>Eukaryota</taxon>
        <taxon>Fungi</taxon>
        <taxon>Fungi incertae sedis</taxon>
        <taxon>Chytridiomycota</taxon>
        <taxon>Chytridiomycota incertae sedis</taxon>
        <taxon>Chytridiomycetes</taxon>
        <taxon>Lobulomycetales</taxon>
        <taxon>Lobulomycetaceae</taxon>
        <taxon>Clydaea</taxon>
    </lineage>
</organism>
<feature type="compositionally biased region" description="Polar residues" evidence="4">
    <location>
        <begin position="8"/>
        <end position="21"/>
    </location>
</feature>
<evidence type="ECO:0000256" key="3">
    <source>
        <dbReference type="ARBA" id="ARBA00022840"/>
    </source>
</evidence>
<evidence type="ECO:0000259" key="6">
    <source>
        <dbReference type="PROSITE" id="PS51194"/>
    </source>
</evidence>
<dbReference type="InterPro" id="IPR038718">
    <property type="entry name" value="SNF2-like_sf"/>
</dbReference>
<evidence type="ECO:0000313" key="8">
    <source>
        <dbReference type="Proteomes" id="UP001211065"/>
    </source>
</evidence>
<evidence type="ECO:0000313" key="7">
    <source>
        <dbReference type="EMBL" id="KAJ3227421.1"/>
    </source>
</evidence>
<dbReference type="PROSITE" id="PS51194">
    <property type="entry name" value="HELICASE_CTER"/>
    <property type="match status" value="1"/>
</dbReference>
<gene>
    <name evidence="7" type="ORF">HK099_002172</name>
</gene>
<sequence>MVVRKIDNNSTGNNDHQNTNNITPSICTYYTADNKNAVVLTETNSVFKTNSTSENVVETDTLKKVSKRKQWEMENEEFMLLEKEQKAQKLKYILEKAGIYSNWLSEKLKTTQKELEESSKLINSSKNTKKDLSTNDASTAETDNVFEDSKKNSIKRKKRAGNSIKNKNFTKLIDGQEEFDLILKEHLHNRDGRNPRQPCLVTGCNMRDYQFVGVEWLVSLYDHGLNGILAVLYHGNQEERSIIRSKKLKKKDSFFFPAVVTSYEIAMNDRKFFESYQWKYIIVDEGHRLKNLNCKLIKELKSYSSANRLLLTGTPLHNNLKELWSLLNFLMPDIFDDLEIFSEWFDFSEDIKENENNDFICSASKTSIIGDLHNILKPFILRRVKDEVEISIPAKKEIILYCPLMPTQKKLYEAALLGVAEFSNFLNQRHNDELEEIEEKVPEDAKIISKIGSKKRKLLNRNTQEINYNLDEVSDEKYFDYVEKRNELVHGDVLKEKKDDNKINKVKNLKLQNIMVQLRKICNHPLLFDEQIEDNLENIYDIKIQDFNNKECSEIVDGSIFDLTSNSTLISKYAPIVKESGKFLMLERIIPTLISKGHNKILIFSQMTKILDILQDWFEMVKKIKICRIDGGVNLAERSEQINNFNNKEDYMIFLLSTRAGGLGINLTVSDTVIIYDSDWNPQIDLQAQDRVHRIGQTRPVTIFRLITRDTVESKILEKAKEKRTLEKLVIHKEQFKGSLNYYQNNKKISSVELKSILQKDQQEYLDEERNKKKELTTFQHILDEKDLNFLLDRTWYDKKDIEIDCKSLDFKLIE</sequence>
<evidence type="ECO:0000256" key="1">
    <source>
        <dbReference type="ARBA" id="ARBA00022741"/>
    </source>
</evidence>
<dbReference type="InterPro" id="IPR049730">
    <property type="entry name" value="SNF2/RAD54-like_C"/>
</dbReference>
<dbReference type="GO" id="GO:0016787">
    <property type="term" value="F:hydrolase activity"/>
    <property type="evidence" value="ECO:0007669"/>
    <property type="project" value="UniProtKB-KW"/>
</dbReference>
<evidence type="ECO:0000259" key="5">
    <source>
        <dbReference type="PROSITE" id="PS51192"/>
    </source>
</evidence>
<keyword evidence="2" id="KW-0378">Hydrolase</keyword>
<dbReference type="CDD" id="cd18793">
    <property type="entry name" value="SF2_C_SNF"/>
    <property type="match status" value="1"/>
</dbReference>
<feature type="domain" description="Helicase C-terminal" evidence="6">
    <location>
        <begin position="585"/>
        <end position="753"/>
    </location>
</feature>
<dbReference type="SMART" id="SM00490">
    <property type="entry name" value="HELICc"/>
    <property type="match status" value="1"/>
</dbReference>
<protein>
    <recommendedName>
        <fullName evidence="9">Lymphoid-specific helicase</fullName>
    </recommendedName>
</protein>
<evidence type="ECO:0008006" key="9">
    <source>
        <dbReference type="Google" id="ProtNLM"/>
    </source>
</evidence>
<comment type="caution">
    <text evidence="7">The sequence shown here is derived from an EMBL/GenBank/DDBJ whole genome shotgun (WGS) entry which is preliminary data.</text>
</comment>
<dbReference type="Pfam" id="PF00271">
    <property type="entry name" value="Helicase_C"/>
    <property type="match status" value="1"/>
</dbReference>
<dbReference type="Gene3D" id="3.40.50.300">
    <property type="entry name" value="P-loop containing nucleotide triphosphate hydrolases"/>
    <property type="match status" value="1"/>
</dbReference>
<dbReference type="Pfam" id="PF00176">
    <property type="entry name" value="SNF2-rel_dom"/>
    <property type="match status" value="1"/>
</dbReference>
<feature type="region of interest" description="Disordered" evidence="4">
    <location>
        <begin position="1"/>
        <end position="21"/>
    </location>
</feature>
<dbReference type="SMART" id="SM00487">
    <property type="entry name" value="DEXDc"/>
    <property type="match status" value="1"/>
</dbReference>
<dbReference type="AlphaFoldDB" id="A0AAD5U7G2"/>
<dbReference type="PANTHER" id="PTHR10799">
    <property type="entry name" value="SNF2/RAD54 HELICASE FAMILY"/>
    <property type="match status" value="1"/>
</dbReference>
<reference evidence="7" key="1">
    <citation type="submission" date="2020-05" db="EMBL/GenBank/DDBJ databases">
        <title>Phylogenomic resolution of chytrid fungi.</title>
        <authorList>
            <person name="Stajich J.E."/>
            <person name="Amses K."/>
            <person name="Simmons R."/>
            <person name="Seto K."/>
            <person name="Myers J."/>
            <person name="Bonds A."/>
            <person name="Quandt C.A."/>
            <person name="Barry K."/>
            <person name="Liu P."/>
            <person name="Grigoriev I."/>
            <person name="Longcore J.E."/>
            <person name="James T.Y."/>
        </authorList>
    </citation>
    <scope>NUCLEOTIDE SEQUENCE</scope>
    <source>
        <strain evidence="7">JEL0476</strain>
    </source>
</reference>
<dbReference type="InterPro" id="IPR014001">
    <property type="entry name" value="Helicase_ATP-bd"/>
</dbReference>
<dbReference type="InterPro" id="IPR027417">
    <property type="entry name" value="P-loop_NTPase"/>
</dbReference>
<dbReference type="EMBL" id="JADGJW010000017">
    <property type="protein sequence ID" value="KAJ3227421.1"/>
    <property type="molecule type" value="Genomic_DNA"/>
</dbReference>
<dbReference type="GO" id="GO:0005524">
    <property type="term" value="F:ATP binding"/>
    <property type="evidence" value="ECO:0007669"/>
    <property type="project" value="InterPro"/>
</dbReference>